<dbReference type="OrthoDB" id="1924787at2759"/>
<sequence length="449" mass="51542">MLAMLSSTCTTILLISFFFFINSVHSQQTGSDLDPEQECTGKWIHIRKLPSQFNLDLLINCSDYPIYDDFCPYLANHGLGHKTHNRSHSWFRTDPFMLELIFHRRILEYPCLTSNPNHANAIYLPYYAGIDALRYLYGPDVNSSAEHGLHLYKFLQNDNPHIWTRNFGHDHFLVMARPAWDFSQPLTNDPPIWGTSFLELPEFYNVTALTLESRVWSWQEQAVPYPTSFHPPSIALMENWIERALRAHRTTFMLFAGGGGLGSSPNIRRSIRGECENTTSNSTRALGGSYSEVCKIVDCSNGICDHDPYRYMRPMLKASFCLQPPGDTPTRRSTFDAILAGCIPVFFEESSAKTQFGWHLPENQFDEFSVFIPKEEVVLKTLNIMDVLMAIPKSEVRRMREKVIELMPRVVYRRHGEAMEWRGVKDAFDIAVDGTIYKIKSRIAKTNSS</sequence>
<keyword evidence="9" id="KW-1185">Reference proteome</keyword>
<evidence type="ECO:0000313" key="8">
    <source>
        <dbReference type="EMBL" id="KAF9613968.1"/>
    </source>
</evidence>
<comment type="caution">
    <text evidence="8">The sequence shown here is derived from an EMBL/GenBank/DDBJ whole genome shotgun (WGS) entry which is preliminary data.</text>
</comment>
<comment type="subcellular location">
    <subcellularLocation>
        <location evidence="1">Golgi apparatus membrane</location>
        <topology evidence="1">Single-pass type II membrane protein</topology>
    </subcellularLocation>
</comment>
<dbReference type="InterPro" id="IPR040911">
    <property type="entry name" value="Exostosin_GT47"/>
</dbReference>
<dbReference type="AlphaFoldDB" id="A0A835ICE1"/>
<evidence type="ECO:0000256" key="2">
    <source>
        <dbReference type="ARBA" id="ARBA00010271"/>
    </source>
</evidence>
<keyword evidence="3" id="KW-0808">Transferase</keyword>
<evidence type="ECO:0000256" key="1">
    <source>
        <dbReference type="ARBA" id="ARBA00004323"/>
    </source>
</evidence>
<dbReference type="PANTHER" id="PTHR11062:SF58">
    <property type="entry name" value="XYLOGLUCAN GALACTOSYLTRANSFERASE GT19-RELATED"/>
    <property type="match status" value="1"/>
</dbReference>
<feature type="signal peptide" evidence="6">
    <location>
        <begin position="1"/>
        <end position="26"/>
    </location>
</feature>
<dbReference type="EMBL" id="JADFTS010000003">
    <property type="protein sequence ID" value="KAF9613968.1"/>
    <property type="molecule type" value="Genomic_DNA"/>
</dbReference>
<dbReference type="Pfam" id="PF03016">
    <property type="entry name" value="Exostosin_GT47"/>
    <property type="match status" value="1"/>
</dbReference>
<dbReference type="InterPro" id="IPR004263">
    <property type="entry name" value="Exostosin"/>
</dbReference>
<dbReference type="PANTHER" id="PTHR11062">
    <property type="entry name" value="EXOSTOSIN HEPARAN SULFATE GLYCOSYLTRANSFERASE -RELATED"/>
    <property type="match status" value="1"/>
</dbReference>
<feature type="chain" id="PRO_5032544661" description="Exostosin GT47 domain-containing protein" evidence="6">
    <location>
        <begin position="27"/>
        <end position="449"/>
    </location>
</feature>
<keyword evidence="6" id="KW-0732">Signal</keyword>
<evidence type="ECO:0000313" key="9">
    <source>
        <dbReference type="Proteomes" id="UP000631114"/>
    </source>
</evidence>
<evidence type="ECO:0000256" key="4">
    <source>
        <dbReference type="ARBA" id="ARBA00022968"/>
    </source>
</evidence>
<evidence type="ECO:0000256" key="5">
    <source>
        <dbReference type="ARBA" id="ARBA00023034"/>
    </source>
</evidence>
<evidence type="ECO:0000256" key="6">
    <source>
        <dbReference type="SAM" id="SignalP"/>
    </source>
</evidence>
<name>A0A835ICE1_9MAGN</name>
<feature type="domain" description="Exostosin GT47" evidence="7">
    <location>
        <begin position="41"/>
        <end position="378"/>
    </location>
</feature>
<comment type="similarity">
    <text evidence="2">Belongs to the glycosyltransferase 47 family.</text>
</comment>
<gene>
    <name evidence="8" type="ORF">IFM89_014161</name>
</gene>
<keyword evidence="4" id="KW-0812">Transmembrane</keyword>
<dbReference type="Proteomes" id="UP000631114">
    <property type="component" value="Unassembled WGS sequence"/>
</dbReference>
<dbReference type="GO" id="GO:0016757">
    <property type="term" value="F:glycosyltransferase activity"/>
    <property type="evidence" value="ECO:0007669"/>
    <property type="project" value="UniProtKB-KW"/>
</dbReference>
<proteinExistence type="inferred from homology"/>
<keyword evidence="5" id="KW-0333">Golgi apparatus</keyword>
<organism evidence="8 9">
    <name type="scientific">Coptis chinensis</name>
    <dbReference type="NCBI Taxonomy" id="261450"/>
    <lineage>
        <taxon>Eukaryota</taxon>
        <taxon>Viridiplantae</taxon>
        <taxon>Streptophyta</taxon>
        <taxon>Embryophyta</taxon>
        <taxon>Tracheophyta</taxon>
        <taxon>Spermatophyta</taxon>
        <taxon>Magnoliopsida</taxon>
        <taxon>Ranunculales</taxon>
        <taxon>Ranunculaceae</taxon>
        <taxon>Coptidoideae</taxon>
        <taxon>Coptis</taxon>
    </lineage>
</organism>
<accession>A0A835ICE1</accession>
<evidence type="ECO:0000256" key="3">
    <source>
        <dbReference type="ARBA" id="ARBA00022676"/>
    </source>
</evidence>
<keyword evidence="4" id="KW-0735">Signal-anchor</keyword>
<reference evidence="8 9" key="1">
    <citation type="submission" date="2020-10" db="EMBL/GenBank/DDBJ databases">
        <title>The Coptis chinensis genome and diversification of protoberbering-type alkaloids.</title>
        <authorList>
            <person name="Wang B."/>
            <person name="Shu S."/>
            <person name="Song C."/>
            <person name="Liu Y."/>
        </authorList>
    </citation>
    <scope>NUCLEOTIDE SEQUENCE [LARGE SCALE GENOMIC DNA]</scope>
    <source>
        <strain evidence="8">HL-2020</strain>
        <tissue evidence="8">Leaf</tissue>
    </source>
</reference>
<dbReference type="GO" id="GO:0000139">
    <property type="term" value="C:Golgi membrane"/>
    <property type="evidence" value="ECO:0007669"/>
    <property type="project" value="UniProtKB-SubCell"/>
</dbReference>
<keyword evidence="3" id="KW-0328">Glycosyltransferase</keyword>
<protein>
    <recommendedName>
        <fullName evidence="7">Exostosin GT47 domain-containing protein</fullName>
    </recommendedName>
</protein>
<evidence type="ECO:0000259" key="7">
    <source>
        <dbReference type="Pfam" id="PF03016"/>
    </source>
</evidence>